<reference evidence="2" key="1">
    <citation type="submission" date="2021-06" db="EMBL/GenBank/DDBJ databases">
        <authorList>
            <person name="Arsene-Ploetze F."/>
        </authorList>
    </citation>
    <scope>NUCLEOTIDE SEQUENCE</scope>
    <source>
        <strain evidence="2">SBRY1</strain>
    </source>
</reference>
<sequence length="354" mass="36951">MSVVTARDGRTTLQRQRMSMYGSSPSRRRGRLAVAATALTAAVAASVAGCGSGHGTTGTTTAAVRPAAGAFATLHGGPTHDQIALPVDAYALTVPERDRLDHARSVLAGRCMRSFGYRYDAAADKAVAARTARNHLEDFGLYENKRRYGVTDVAVAARYGYHLVSAASGTAVPQDQADDHGLGKESPAEQEVRFGTDPKGKPALRTASGQPIPPNGCLSAGDDTFTVQGATGDDAEAVRALAATSFEQSQQDPAVVAARTAWSKCLAAKGYTFTDPVGNPGFDAGAPAVSPAESAMASADAACKQQTHLTDVWLAAEAGFQQRWIAAHPADFRAAKSVHDEMMKRVDQVLAAAH</sequence>
<organism evidence="2 3">
    <name type="scientific">Actinacidiphila bryophytorum</name>
    <dbReference type="NCBI Taxonomy" id="1436133"/>
    <lineage>
        <taxon>Bacteria</taxon>
        <taxon>Bacillati</taxon>
        <taxon>Actinomycetota</taxon>
        <taxon>Actinomycetes</taxon>
        <taxon>Kitasatosporales</taxon>
        <taxon>Streptomycetaceae</taxon>
        <taxon>Actinacidiphila</taxon>
    </lineage>
</organism>
<proteinExistence type="predicted"/>
<evidence type="ECO:0000256" key="1">
    <source>
        <dbReference type="SAM" id="MobiDB-lite"/>
    </source>
</evidence>
<accession>A0A9W4MJY7</accession>
<feature type="compositionally biased region" description="Basic and acidic residues" evidence="1">
    <location>
        <begin position="177"/>
        <end position="200"/>
    </location>
</feature>
<name>A0A9W4MJY7_9ACTN</name>
<evidence type="ECO:0000313" key="3">
    <source>
        <dbReference type="Proteomes" id="UP001153328"/>
    </source>
</evidence>
<protein>
    <submittedName>
        <fullName evidence="2">Uncharacterized protein</fullName>
    </submittedName>
</protein>
<comment type="caution">
    <text evidence="2">The sequence shown here is derived from an EMBL/GenBank/DDBJ whole genome shotgun (WGS) entry which is preliminary data.</text>
</comment>
<evidence type="ECO:0000313" key="2">
    <source>
        <dbReference type="EMBL" id="CAG7653579.1"/>
    </source>
</evidence>
<feature type="region of interest" description="Disordered" evidence="1">
    <location>
        <begin position="170"/>
        <end position="215"/>
    </location>
</feature>
<keyword evidence="3" id="KW-1185">Reference proteome</keyword>
<dbReference type="AlphaFoldDB" id="A0A9W4MJY7"/>
<gene>
    <name evidence="2" type="ORF">SBRY_60188</name>
</gene>
<dbReference type="EMBL" id="CAJVAX010000020">
    <property type="protein sequence ID" value="CAG7653579.1"/>
    <property type="molecule type" value="Genomic_DNA"/>
</dbReference>
<dbReference type="Proteomes" id="UP001153328">
    <property type="component" value="Unassembled WGS sequence"/>
</dbReference>